<keyword evidence="2" id="KW-0812">Transmembrane</keyword>
<organism evidence="3 4">
    <name type="scientific">Roseateles amylovorans</name>
    <dbReference type="NCBI Taxonomy" id="2978473"/>
    <lineage>
        <taxon>Bacteria</taxon>
        <taxon>Pseudomonadati</taxon>
        <taxon>Pseudomonadota</taxon>
        <taxon>Betaproteobacteria</taxon>
        <taxon>Burkholderiales</taxon>
        <taxon>Sphaerotilaceae</taxon>
        <taxon>Roseateles</taxon>
    </lineage>
</organism>
<dbReference type="RefSeq" id="WP_261756017.1">
    <property type="nucleotide sequence ID" value="NZ_CP104562.2"/>
</dbReference>
<evidence type="ECO:0000256" key="1">
    <source>
        <dbReference type="SAM" id="MobiDB-lite"/>
    </source>
</evidence>
<evidence type="ECO:0000313" key="3">
    <source>
        <dbReference type="EMBL" id="UXH76285.1"/>
    </source>
</evidence>
<keyword evidence="2" id="KW-0472">Membrane</keyword>
<dbReference type="Proteomes" id="UP001064933">
    <property type="component" value="Chromosome"/>
</dbReference>
<evidence type="ECO:0008006" key="5">
    <source>
        <dbReference type="Google" id="ProtNLM"/>
    </source>
</evidence>
<protein>
    <recommendedName>
        <fullName evidence="5">DUF3618 domain-containing protein</fullName>
    </recommendedName>
</protein>
<sequence length="83" mass="9343">MKQLAMLEGTARLRRAEQRVRDGLVTPHIDRQPPADGMPTHTAPRIAGRRLMPNHDRSPLRRYAVPLGATVIILVGLLIAFWK</sequence>
<keyword evidence="4" id="KW-1185">Reference proteome</keyword>
<feature type="transmembrane region" description="Helical" evidence="2">
    <location>
        <begin position="63"/>
        <end position="82"/>
    </location>
</feature>
<keyword evidence="2" id="KW-1133">Transmembrane helix</keyword>
<feature type="compositionally biased region" description="Basic and acidic residues" evidence="1">
    <location>
        <begin position="18"/>
        <end position="33"/>
    </location>
</feature>
<reference evidence="3" key="1">
    <citation type="submission" date="2022-10" db="EMBL/GenBank/DDBJ databases">
        <title>Characterization and whole genome sequencing of a new Roseateles species, isolated from fresh water.</title>
        <authorList>
            <person name="Guliayeva D.Y."/>
            <person name="Akhremchuk A.E."/>
            <person name="Sikolenko M.A."/>
            <person name="Valentovich L.N."/>
            <person name="Sidarenka A.V."/>
        </authorList>
    </citation>
    <scope>NUCLEOTIDE SEQUENCE</scope>
    <source>
        <strain evidence="3">BIM B-1768</strain>
    </source>
</reference>
<dbReference type="EMBL" id="CP104562">
    <property type="protein sequence ID" value="UXH76285.1"/>
    <property type="molecule type" value="Genomic_DNA"/>
</dbReference>
<name>A0ABY6AU28_9BURK</name>
<gene>
    <name evidence="3" type="ORF">N4261_14550</name>
</gene>
<proteinExistence type="predicted"/>
<evidence type="ECO:0000256" key="2">
    <source>
        <dbReference type="SAM" id="Phobius"/>
    </source>
</evidence>
<feature type="region of interest" description="Disordered" evidence="1">
    <location>
        <begin position="18"/>
        <end position="44"/>
    </location>
</feature>
<evidence type="ECO:0000313" key="4">
    <source>
        <dbReference type="Proteomes" id="UP001064933"/>
    </source>
</evidence>
<accession>A0ABY6AU28</accession>